<keyword evidence="6 19" id="KW-0732">Signal</keyword>
<sequence>MTYRNPIWRPGLLFLVALAAAPLVVSGQSPPPRRPLADDLPEPRWRQQAARILRCCPEDEALVRSSDPAELPSCQPVGEALRWQPQLLNARAGSRGPPDSRLTVLQTGNLTCTEGLFWLDGGRPEQRFELLTTGELYRPEVDVLQPAQQFCAGRLIEPHNLTDAEGVVVDGAIVCNVSMHQLSSLVDETLLEPTCRRETCFRKCCPRGLYMDRYQRCLPLPANDTWRPSFYRSLTHRAGSGSYRTIWGNARCPPSEDGQYGRVFPLQPVFRDLDRFYLQTNGSLWVPGQQKMTNLPHFCVDQMLYSLNGSEQFHAFAILCFGGSPPAVAPRHYVMEALLIVSAALLLVTFAIYAAIPELRNVHGRCLMSHVAALFTAYVCRIASQTAFVYRSMPFCQAIAIIMYYSFLAVCFWLNTMSFDIWRTFSRVHAPTTGGSGTRRFIRYSVYSWLSPLALTAVTVLMQYAPERLVPTEIYLRPGFGEYRCWFPVPGAVLRRNPSPPPEPFCGGTLVHPQWVLTAAHCLRRLLYIRLGEYDLTRPENSERGFKITPSMVIQHPRYDPETVDNDLAMIRLRAPLKPSEATPVCLPRGRHPRPGTKCTVAGWGKTKITHLFGSDVLREAEVPVVRDSRCRATYADYHITSNMFCAGYKKGRVDACAGDSGGPLVCKQGDGWSIYGITSFGEGCGAKGKYGIYVKLANYRKWLRHVIRRYTNQRRARRRRSKVALRRPRLKVKRPANQES</sequence>
<evidence type="ECO:0000256" key="11">
    <source>
        <dbReference type="ARBA" id="ARBA00023040"/>
    </source>
</evidence>
<evidence type="ECO:0000256" key="12">
    <source>
        <dbReference type="ARBA" id="ARBA00023136"/>
    </source>
</evidence>
<dbReference type="InterPro" id="IPR017981">
    <property type="entry name" value="GPCR_2-like_7TM"/>
</dbReference>
<evidence type="ECO:0000256" key="18">
    <source>
        <dbReference type="SAM" id="Phobius"/>
    </source>
</evidence>
<keyword evidence="11" id="KW-0807">Transducer</keyword>
<feature type="transmembrane region" description="Helical" evidence="18">
    <location>
        <begin position="333"/>
        <end position="355"/>
    </location>
</feature>
<evidence type="ECO:0000256" key="14">
    <source>
        <dbReference type="ARBA" id="ARBA00052079"/>
    </source>
</evidence>
<organism evidence="22 23">
    <name type="scientific">Amphibalanus amphitrite</name>
    <name type="common">Striped barnacle</name>
    <name type="synonym">Balanus amphitrite</name>
    <dbReference type="NCBI Taxonomy" id="1232801"/>
    <lineage>
        <taxon>Eukaryota</taxon>
        <taxon>Metazoa</taxon>
        <taxon>Ecdysozoa</taxon>
        <taxon>Arthropoda</taxon>
        <taxon>Crustacea</taxon>
        <taxon>Multicrustacea</taxon>
        <taxon>Cirripedia</taxon>
        <taxon>Thoracica</taxon>
        <taxon>Thoracicalcarea</taxon>
        <taxon>Balanomorpha</taxon>
        <taxon>Balanoidea</taxon>
        <taxon>Balanidae</taxon>
        <taxon>Amphibalaninae</taxon>
        <taxon>Amphibalanus</taxon>
    </lineage>
</organism>
<dbReference type="EC" id="3.4.21.84" evidence="15"/>
<evidence type="ECO:0000313" key="23">
    <source>
        <dbReference type="Proteomes" id="UP000440578"/>
    </source>
</evidence>
<keyword evidence="8" id="KW-0353">Hemolymph clotting</keyword>
<feature type="domain" description="Peptidase S1" evidence="20">
    <location>
        <begin position="432"/>
        <end position="709"/>
    </location>
</feature>
<comment type="subcellular location">
    <subcellularLocation>
        <location evidence="1">Membrane</location>
        <topology evidence="1">Multi-pass membrane protein</topology>
    </subcellularLocation>
</comment>
<evidence type="ECO:0000259" key="21">
    <source>
        <dbReference type="PROSITE" id="PS50261"/>
    </source>
</evidence>
<dbReference type="InterPro" id="IPR033116">
    <property type="entry name" value="TRYPSIN_SER"/>
</dbReference>
<dbReference type="GO" id="GO:0004252">
    <property type="term" value="F:serine-type endopeptidase activity"/>
    <property type="evidence" value="ECO:0007669"/>
    <property type="project" value="InterPro"/>
</dbReference>
<keyword evidence="4 16" id="KW-0645">Protease</keyword>
<feature type="signal peptide" evidence="19">
    <location>
        <begin position="1"/>
        <end position="27"/>
    </location>
</feature>
<comment type="catalytic activity">
    <reaction evidence="14">
        <text>Selective cleavage of 103-Arg-|-Ser-104 and 124-Ile-|-Ile-125 bonds in Limulus clotting factor B to form activated factor B. Cleavage of -Pro-Arg-|-Xaa- bonds in synthetic substrates.</text>
        <dbReference type="EC" id="3.4.21.84"/>
    </reaction>
</comment>
<feature type="compositionally biased region" description="Basic residues" evidence="17">
    <location>
        <begin position="715"/>
        <end position="735"/>
    </location>
</feature>
<feature type="transmembrane region" description="Helical" evidence="18">
    <location>
        <begin position="446"/>
        <end position="465"/>
    </location>
</feature>
<dbReference type="InterPro" id="IPR043504">
    <property type="entry name" value="Peptidase_S1_PA_chymotrypsin"/>
</dbReference>
<dbReference type="Gene3D" id="2.40.10.10">
    <property type="entry name" value="Trypsin-like serine proteases"/>
    <property type="match status" value="1"/>
</dbReference>
<evidence type="ECO:0000256" key="15">
    <source>
        <dbReference type="ARBA" id="ARBA00066707"/>
    </source>
</evidence>
<dbReference type="Gene3D" id="2.170.180.11">
    <property type="entry name" value="Methuselah ectodomain, domain 2"/>
    <property type="match status" value="1"/>
</dbReference>
<keyword evidence="7 16" id="KW-0378">Hydrolase</keyword>
<evidence type="ECO:0000256" key="8">
    <source>
        <dbReference type="ARBA" id="ARBA00022820"/>
    </source>
</evidence>
<comment type="caution">
    <text evidence="22">The sequence shown here is derived from an EMBL/GenBank/DDBJ whole genome shotgun (WGS) entry which is preliminary data.</text>
</comment>
<evidence type="ECO:0000256" key="9">
    <source>
        <dbReference type="ARBA" id="ARBA00022825"/>
    </source>
</evidence>
<feature type="transmembrane region" description="Helical" evidence="18">
    <location>
        <begin position="402"/>
        <end position="425"/>
    </location>
</feature>
<dbReference type="PRINTS" id="PR00722">
    <property type="entry name" value="CHYMOTRYPSIN"/>
</dbReference>
<protein>
    <recommendedName>
        <fullName evidence="15">limulus clotting factor C</fullName>
        <ecNumber evidence="15">3.4.21.84</ecNumber>
    </recommendedName>
</protein>
<feature type="transmembrane region" description="Helical" evidence="18">
    <location>
        <begin position="367"/>
        <end position="390"/>
    </location>
</feature>
<dbReference type="InterPro" id="IPR023311">
    <property type="entry name" value="Methusela_ecto_dom_2"/>
</dbReference>
<dbReference type="Proteomes" id="UP000440578">
    <property type="component" value="Unassembled WGS sequence"/>
</dbReference>
<keyword evidence="13" id="KW-1015">Disulfide bond</keyword>
<dbReference type="Gene3D" id="1.20.1070.10">
    <property type="entry name" value="Rhodopsin 7-helix transmembrane proteins"/>
    <property type="match status" value="1"/>
</dbReference>
<proteinExistence type="inferred from homology"/>
<dbReference type="GO" id="GO:0042381">
    <property type="term" value="P:hemolymph coagulation"/>
    <property type="evidence" value="ECO:0007669"/>
    <property type="project" value="UniProtKB-KW"/>
</dbReference>
<feature type="chain" id="PRO_5025357539" description="limulus clotting factor C" evidence="19">
    <location>
        <begin position="28"/>
        <end position="741"/>
    </location>
</feature>
<feature type="domain" description="G-protein coupled receptors family 2 profile 2" evidence="21">
    <location>
        <begin position="331"/>
        <end position="486"/>
    </location>
</feature>
<dbReference type="GO" id="GO:0005615">
    <property type="term" value="C:extracellular space"/>
    <property type="evidence" value="ECO:0007669"/>
    <property type="project" value="TreeGrafter"/>
</dbReference>
<dbReference type="FunFam" id="2.40.10.10:FF:000120">
    <property type="entry name" value="Putative serine protease"/>
    <property type="match status" value="1"/>
</dbReference>
<dbReference type="OrthoDB" id="10004439at2759"/>
<dbReference type="GO" id="GO:0006508">
    <property type="term" value="P:proteolysis"/>
    <property type="evidence" value="ECO:0007669"/>
    <property type="project" value="UniProtKB-KW"/>
</dbReference>
<evidence type="ECO:0000256" key="17">
    <source>
        <dbReference type="SAM" id="MobiDB-lite"/>
    </source>
</evidence>
<dbReference type="InterPro" id="IPR009003">
    <property type="entry name" value="Peptidase_S1_PA"/>
</dbReference>
<keyword evidence="12 18" id="KW-0472">Membrane</keyword>
<accession>A0A6A4W8W1</accession>
<dbReference type="EMBL" id="VIIS01000996">
    <property type="protein sequence ID" value="KAF0302955.1"/>
    <property type="molecule type" value="Genomic_DNA"/>
</dbReference>
<evidence type="ECO:0000256" key="13">
    <source>
        <dbReference type="ARBA" id="ARBA00023157"/>
    </source>
</evidence>
<keyword evidence="5 18" id="KW-0812">Transmembrane</keyword>
<evidence type="ECO:0000256" key="3">
    <source>
        <dbReference type="ARBA" id="ARBA00022659"/>
    </source>
</evidence>
<dbReference type="PROSITE" id="PS00135">
    <property type="entry name" value="TRYPSIN_SER"/>
    <property type="match status" value="1"/>
</dbReference>
<dbReference type="CDD" id="cd15039">
    <property type="entry name" value="7tmB3_Methuselah-like"/>
    <property type="match status" value="1"/>
</dbReference>
<dbReference type="PROSITE" id="PS00134">
    <property type="entry name" value="TRYPSIN_HIS"/>
    <property type="match status" value="1"/>
</dbReference>
<dbReference type="GO" id="GO:0004930">
    <property type="term" value="F:G protein-coupled receptor activity"/>
    <property type="evidence" value="ECO:0007669"/>
    <property type="project" value="UniProtKB-KW"/>
</dbReference>
<keyword evidence="10 18" id="KW-1133">Transmembrane helix</keyword>
<dbReference type="InterPro" id="IPR001254">
    <property type="entry name" value="Trypsin_dom"/>
</dbReference>
<dbReference type="SMART" id="SM00020">
    <property type="entry name" value="Tryp_SPc"/>
    <property type="match status" value="1"/>
</dbReference>
<comment type="similarity">
    <text evidence="2">Belongs to the G-protein coupled receptor 2 family. Mth subfamily.</text>
</comment>
<dbReference type="Pfam" id="PF00089">
    <property type="entry name" value="Trypsin"/>
    <property type="match status" value="1"/>
</dbReference>
<dbReference type="InterPro" id="IPR001314">
    <property type="entry name" value="Peptidase_S1A"/>
</dbReference>
<dbReference type="SUPFAM" id="SSF63877">
    <property type="entry name" value="Methuselah ectodomain"/>
    <property type="match status" value="1"/>
</dbReference>
<dbReference type="GO" id="GO:0016020">
    <property type="term" value="C:membrane"/>
    <property type="evidence" value="ECO:0007669"/>
    <property type="project" value="UniProtKB-SubCell"/>
</dbReference>
<evidence type="ECO:0000256" key="2">
    <source>
        <dbReference type="ARBA" id="ARBA00008979"/>
    </source>
</evidence>
<evidence type="ECO:0000256" key="4">
    <source>
        <dbReference type="ARBA" id="ARBA00022670"/>
    </source>
</evidence>
<dbReference type="SUPFAM" id="SSF50494">
    <property type="entry name" value="Trypsin-like serine proteases"/>
    <property type="match status" value="1"/>
</dbReference>
<keyword evidence="3" id="KW-0768">Sushi</keyword>
<evidence type="ECO:0000256" key="7">
    <source>
        <dbReference type="ARBA" id="ARBA00022801"/>
    </source>
</evidence>
<dbReference type="InterPro" id="IPR036272">
    <property type="entry name" value="Methuselah_N_sf"/>
</dbReference>
<reference evidence="22 23" key="1">
    <citation type="submission" date="2019-07" db="EMBL/GenBank/DDBJ databases">
        <title>Draft genome assembly of a fouling barnacle, Amphibalanus amphitrite (Darwin, 1854): The first reference genome for Thecostraca.</title>
        <authorList>
            <person name="Kim W."/>
        </authorList>
    </citation>
    <scope>NUCLEOTIDE SEQUENCE [LARGE SCALE GENOMIC DNA]</scope>
    <source>
        <strain evidence="22">SNU_AA5</strain>
        <tissue evidence="22">Soma without cirri and trophi</tissue>
    </source>
</reference>
<evidence type="ECO:0000256" key="6">
    <source>
        <dbReference type="ARBA" id="ARBA00022729"/>
    </source>
</evidence>
<feature type="region of interest" description="Disordered" evidence="17">
    <location>
        <begin position="715"/>
        <end position="741"/>
    </location>
</feature>
<name>A0A6A4W8W1_AMPAM</name>
<dbReference type="AlphaFoldDB" id="A0A6A4W8W1"/>
<dbReference type="CDD" id="cd00190">
    <property type="entry name" value="Tryp_SPc"/>
    <property type="match status" value="1"/>
</dbReference>
<dbReference type="PROSITE" id="PS50240">
    <property type="entry name" value="TRYPSIN_DOM"/>
    <property type="match status" value="1"/>
</dbReference>
<dbReference type="InterPro" id="IPR018114">
    <property type="entry name" value="TRYPSIN_HIS"/>
</dbReference>
<keyword evidence="11" id="KW-0675">Receptor</keyword>
<evidence type="ECO:0000256" key="10">
    <source>
        <dbReference type="ARBA" id="ARBA00022989"/>
    </source>
</evidence>
<evidence type="ECO:0000256" key="16">
    <source>
        <dbReference type="RuleBase" id="RU363034"/>
    </source>
</evidence>
<gene>
    <name evidence="22" type="primary">TRY1_1</name>
    <name evidence="22" type="ORF">FJT64_025013</name>
</gene>
<dbReference type="PROSITE" id="PS50261">
    <property type="entry name" value="G_PROTEIN_RECEP_F2_4"/>
    <property type="match status" value="1"/>
</dbReference>
<keyword evidence="9 16" id="KW-0720">Serine protease</keyword>
<evidence type="ECO:0000256" key="1">
    <source>
        <dbReference type="ARBA" id="ARBA00004141"/>
    </source>
</evidence>
<evidence type="ECO:0000313" key="22">
    <source>
        <dbReference type="EMBL" id="KAF0302955.1"/>
    </source>
</evidence>
<evidence type="ECO:0000256" key="19">
    <source>
        <dbReference type="SAM" id="SignalP"/>
    </source>
</evidence>
<dbReference type="PANTHER" id="PTHR24264">
    <property type="entry name" value="TRYPSIN-RELATED"/>
    <property type="match status" value="1"/>
</dbReference>
<evidence type="ECO:0000256" key="5">
    <source>
        <dbReference type="ARBA" id="ARBA00022692"/>
    </source>
</evidence>
<keyword evidence="23" id="KW-1185">Reference proteome</keyword>
<dbReference type="InterPro" id="IPR050127">
    <property type="entry name" value="Serine_Proteases_S1"/>
</dbReference>
<evidence type="ECO:0000259" key="20">
    <source>
        <dbReference type="PROSITE" id="PS50240"/>
    </source>
</evidence>
<dbReference type="PANTHER" id="PTHR24264:SF54">
    <property type="entry name" value="PEPTIDASE S1 DOMAIN-CONTAINING PROTEIN"/>
    <property type="match status" value="1"/>
</dbReference>
<dbReference type="GO" id="GO:0007166">
    <property type="term" value="P:cell surface receptor signaling pathway"/>
    <property type="evidence" value="ECO:0007669"/>
    <property type="project" value="InterPro"/>
</dbReference>
<keyword evidence="11" id="KW-0297">G-protein coupled receptor</keyword>